<comment type="similarity">
    <text evidence="1">Belongs to the MecA family.</text>
</comment>
<sequence>MRLERISDNKIKFSISVEELEQKGLFEQDKWKDSLMWHDLFEDMLDEAQGKFGIEAQMEITVEIESFDEQEICMILTLELDDEDYSDFEGSIELFQPIIEKDLLFHFADLEGVIDVLNRLKHTQKFQSGTIEISFFHFEGKYYLLFENIPRSQHILIESIVHEYGTLSNQTKYMILEYGHTIILKQTMEMLTKYF</sequence>
<gene>
    <name evidence="3" type="ORF">AAEO50_18080</name>
</gene>
<dbReference type="RefSeq" id="WP_341985717.1">
    <property type="nucleotide sequence ID" value="NZ_JBBYAF010000045.1"/>
</dbReference>
<organism evidence="3 4">
    <name type="scientific">Rossellomorea oryzaecorticis</name>
    <dbReference type="NCBI Taxonomy" id="1396505"/>
    <lineage>
        <taxon>Bacteria</taxon>
        <taxon>Bacillati</taxon>
        <taxon>Bacillota</taxon>
        <taxon>Bacilli</taxon>
        <taxon>Bacillales</taxon>
        <taxon>Bacillaceae</taxon>
        <taxon>Rossellomorea</taxon>
    </lineage>
</organism>
<evidence type="ECO:0000256" key="2">
    <source>
        <dbReference type="ARBA" id="ARBA00011738"/>
    </source>
</evidence>
<dbReference type="Proteomes" id="UP001389717">
    <property type="component" value="Unassembled WGS sequence"/>
</dbReference>
<evidence type="ECO:0000313" key="4">
    <source>
        <dbReference type="Proteomes" id="UP001389717"/>
    </source>
</evidence>
<protein>
    <submittedName>
        <fullName evidence="3">Adaptor protein MecA</fullName>
    </submittedName>
</protein>
<reference evidence="3 4" key="1">
    <citation type="submission" date="2024-04" db="EMBL/GenBank/DDBJ databases">
        <title>Bacillus oryzaecorticis sp. nov., a moderately halophilic bacterium isolated from rice husks.</title>
        <authorList>
            <person name="Zhu H.-S."/>
        </authorList>
    </citation>
    <scope>NUCLEOTIDE SEQUENCE [LARGE SCALE GENOMIC DNA]</scope>
    <source>
        <strain evidence="3 4">ZC255</strain>
    </source>
</reference>
<proteinExistence type="inferred from homology"/>
<dbReference type="PANTHER" id="PTHR39161:SF2">
    <property type="entry name" value="ADAPTER PROTEIN MECA 2"/>
    <property type="match status" value="1"/>
</dbReference>
<dbReference type="Gene3D" id="3.30.70.1950">
    <property type="match status" value="1"/>
</dbReference>
<comment type="subunit">
    <text evidence="2">Homodimer.</text>
</comment>
<dbReference type="InterPro" id="IPR008681">
    <property type="entry name" value="Neg-reg_MecA"/>
</dbReference>
<comment type="caution">
    <text evidence="3">The sequence shown here is derived from an EMBL/GenBank/DDBJ whole genome shotgun (WGS) entry which is preliminary data.</text>
</comment>
<keyword evidence="4" id="KW-1185">Reference proteome</keyword>
<dbReference type="PANTHER" id="PTHR39161">
    <property type="entry name" value="ADAPTER PROTEIN MECA"/>
    <property type="match status" value="1"/>
</dbReference>
<evidence type="ECO:0000256" key="1">
    <source>
        <dbReference type="ARBA" id="ARBA00005397"/>
    </source>
</evidence>
<accession>A0ABU9KF23</accession>
<evidence type="ECO:0000313" key="3">
    <source>
        <dbReference type="EMBL" id="MEL3974198.1"/>
    </source>
</evidence>
<dbReference type="EMBL" id="JBBYAF010000045">
    <property type="protein sequence ID" value="MEL3974198.1"/>
    <property type="molecule type" value="Genomic_DNA"/>
</dbReference>
<dbReference type="InterPro" id="IPR038471">
    <property type="entry name" value="MecA_C_sf"/>
</dbReference>
<name>A0ABU9KF23_9BACI</name>
<dbReference type="Pfam" id="PF05389">
    <property type="entry name" value="MecA"/>
    <property type="match status" value="1"/>
</dbReference>